<evidence type="ECO:0000256" key="1">
    <source>
        <dbReference type="ARBA" id="ARBA00004141"/>
    </source>
</evidence>
<dbReference type="SUPFAM" id="SSF48403">
    <property type="entry name" value="Ankyrin repeat"/>
    <property type="match status" value="1"/>
</dbReference>
<feature type="transmembrane region" description="Helical" evidence="8">
    <location>
        <begin position="565"/>
        <end position="583"/>
    </location>
</feature>
<feature type="repeat" description="ANK" evidence="7">
    <location>
        <begin position="291"/>
        <end position="323"/>
    </location>
</feature>
<sequence length="627" mass="70535">MDSDLFRAAGSGDEQALEGITADEYMKQETSQKNSVLHVAVLHNQRRIVERILEAPNRSLLYRMNADGDTALHLAARLGLHEIARVLIDSAVLDFNLKRLTRKANRRKDSALHDAARNDHLRIVEMLIQEDRELALLTNNAGESPLFLALERKFFGIARHLLDNTENCSLSGRHGMNALHLAIVYLHTERTGEGPTAAYPELFDLVNDMTRNYTSALGEQDNLGWTSLHYAAHYGVEEVVESFLTTDRSSAYKRDKEGMSAFHVATKREEVSIMRRIMALCPDVYELLSYKGQNALHVAVTNRNNDAVEYLLTTLSSNSLLNQQDKDGNTPFHLAAIIEDYEILDMLLSILPQMFLNNERVNLNVMNMDGLTVMDIVQSSGTLEEARQDNLIASLRELHCVPCRQQQLIERNIQLQNVENMVVPQQELEEAVENKSNPFSMFFLQHFINPHLAEKAAQVDIVLATLIATVTFAAAFQVPGGYNSTNGFPILRENNCYTVFIIFDSLAFGLSSSSIFLHFLGSMGTNGKNLVFLQIAKLTTFYSILAMVGTFFTALYLLSDGWNGIRTAAIVSLGAFLIGPLYLRYFDFLLWKKEVLPNVFYYVLLLILVVVFGGFFVLLILVRGHKV</sequence>
<evidence type="ECO:0000256" key="7">
    <source>
        <dbReference type="PROSITE-ProRule" id="PRU00023"/>
    </source>
</evidence>
<dbReference type="SMART" id="SM00248">
    <property type="entry name" value="ANK"/>
    <property type="match status" value="8"/>
</dbReference>
<proteinExistence type="predicted"/>
<keyword evidence="4 8" id="KW-1133">Transmembrane helix</keyword>
<dbReference type="InterPro" id="IPR036770">
    <property type="entry name" value="Ankyrin_rpt-contain_sf"/>
</dbReference>
<dbReference type="Pfam" id="PF12796">
    <property type="entry name" value="Ank_2"/>
    <property type="match status" value="2"/>
</dbReference>
<feature type="transmembrane region" description="Helical" evidence="8">
    <location>
        <begin position="599"/>
        <end position="622"/>
    </location>
</feature>
<dbReference type="InterPro" id="IPR002110">
    <property type="entry name" value="Ankyrin_rpt"/>
</dbReference>
<reference evidence="10" key="1">
    <citation type="submission" date="2023-07" db="EMBL/GenBank/DDBJ databases">
        <title>draft genome sequence of fig (Ficus carica).</title>
        <authorList>
            <person name="Takahashi T."/>
            <person name="Nishimura K."/>
        </authorList>
    </citation>
    <scope>NUCLEOTIDE SEQUENCE</scope>
</reference>
<protein>
    <recommendedName>
        <fullName evidence="9">PGG domain-containing protein</fullName>
    </recommendedName>
</protein>
<evidence type="ECO:0000256" key="3">
    <source>
        <dbReference type="ARBA" id="ARBA00022737"/>
    </source>
</evidence>
<dbReference type="PROSITE" id="PS50297">
    <property type="entry name" value="ANK_REP_REGION"/>
    <property type="match status" value="2"/>
</dbReference>
<dbReference type="Gene3D" id="1.25.40.20">
    <property type="entry name" value="Ankyrin repeat-containing domain"/>
    <property type="match status" value="3"/>
</dbReference>
<feature type="domain" description="PGG" evidence="9">
    <location>
        <begin position="454"/>
        <end position="557"/>
    </location>
</feature>
<dbReference type="Pfam" id="PF13962">
    <property type="entry name" value="PGG"/>
    <property type="match status" value="1"/>
</dbReference>
<evidence type="ECO:0000313" key="10">
    <source>
        <dbReference type="EMBL" id="GMN46876.1"/>
    </source>
</evidence>
<dbReference type="PANTHER" id="PTHR24186">
    <property type="entry name" value="PROTEIN PHOSPHATASE 1 REGULATORY SUBUNIT"/>
    <property type="match status" value="1"/>
</dbReference>
<feature type="transmembrane region" description="Helical" evidence="8">
    <location>
        <begin position="497"/>
        <end position="520"/>
    </location>
</feature>
<dbReference type="InterPro" id="IPR026961">
    <property type="entry name" value="PGG_dom"/>
</dbReference>
<feature type="repeat" description="ANK" evidence="7">
    <location>
        <begin position="67"/>
        <end position="89"/>
    </location>
</feature>
<dbReference type="PROSITE" id="PS50088">
    <property type="entry name" value="ANK_REPEAT"/>
    <property type="match status" value="3"/>
</dbReference>
<comment type="subcellular location">
    <subcellularLocation>
        <location evidence="1">Membrane</location>
        <topology evidence="1">Multi-pass membrane protein</topology>
    </subcellularLocation>
</comment>
<dbReference type="GO" id="GO:0005886">
    <property type="term" value="C:plasma membrane"/>
    <property type="evidence" value="ECO:0007669"/>
    <property type="project" value="TreeGrafter"/>
</dbReference>
<dbReference type="Proteomes" id="UP001187192">
    <property type="component" value="Unassembled WGS sequence"/>
</dbReference>
<keyword evidence="2 8" id="KW-0812">Transmembrane</keyword>
<keyword evidence="11" id="KW-1185">Reference proteome</keyword>
<feature type="transmembrane region" description="Helical" evidence="8">
    <location>
        <begin position="540"/>
        <end position="558"/>
    </location>
</feature>
<dbReference type="EMBL" id="BTGU01000024">
    <property type="protein sequence ID" value="GMN46876.1"/>
    <property type="molecule type" value="Genomic_DNA"/>
</dbReference>
<evidence type="ECO:0000256" key="4">
    <source>
        <dbReference type="ARBA" id="ARBA00022989"/>
    </source>
</evidence>
<dbReference type="AlphaFoldDB" id="A0AA88AMW2"/>
<evidence type="ECO:0000256" key="5">
    <source>
        <dbReference type="ARBA" id="ARBA00023043"/>
    </source>
</evidence>
<evidence type="ECO:0000313" key="11">
    <source>
        <dbReference type="Proteomes" id="UP001187192"/>
    </source>
</evidence>
<evidence type="ECO:0000256" key="2">
    <source>
        <dbReference type="ARBA" id="ARBA00022692"/>
    </source>
</evidence>
<keyword evidence="6 8" id="KW-0472">Membrane</keyword>
<keyword evidence="3" id="KW-0677">Repeat</keyword>
<organism evidence="10 11">
    <name type="scientific">Ficus carica</name>
    <name type="common">Common fig</name>
    <dbReference type="NCBI Taxonomy" id="3494"/>
    <lineage>
        <taxon>Eukaryota</taxon>
        <taxon>Viridiplantae</taxon>
        <taxon>Streptophyta</taxon>
        <taxon>Embryophyta</taxon>
        <taxon>Tracheophyta</taxon>
        <taxon>Spermatophyta</taxon>
        <taxon>Magnoliopsida</taxon>
        <taxon>eudicotyledons</taxon>
        <taxon>Gunneridae</taxon>
        <taxon>Pentapetalae</taxon>
        <taxon>rosids</taxon>
        <taxon>fabids</taxon>
        <taxon>Rosales</taxon>
        <taxon>Moraceae</taxon>
        <taxon>Ficeae</taxon>
        <taxon>Ficus</taxon>
    </lineage>
</organism>
<comment type="caution">
    <text evidence="10">The sequence shown here is derived from an EMBL/GenBank/DDBJ whole genome shotgun (WGS) entry which is preliminary data.</text>
</comment>
<feature type="repeat" description="ANK" evidence="7">
    <location>
        <begin position="327"/>
        <end position="349"/>
    </location>
</feature>
<name>A0AA88AMW2_FICCA</name>
<dbReference type="PANTHER" id="PTHR24186:SF50">
    <property type="entry name" value="ANKYRIN REPEAT-CONTAINING PROTEIN ITN1-LIKE ISOFORM X1"/>
    <property type="match status" value="1"/>
</dbReference>
<evidence type="ECO:0000256" key="6">
    <source>
        <dbReference type="ARBA" id="ARBA00023136"/>
    </source>
</evidence>
<gene>
    <name evidence="10" type="ORF">TIFTF001_016053</name>
</gene>
<keyword evidence="5 7" id="KW-0040">ANK repeat</keyword>
<feature type="transmembrane region" description="Helical" evidence="8">
    <location>
        <begin position="456"/>
        <end position="476"/>
    </location>
</feature>
<evidence type="ECO:0000256" key="8">
    <source>
        <dbReference type="SAM" id="Phobius"/>
    </source>
</evidence>
<dbReference type="Pfam" id="PF00023">
    <property type="entry name" value="Ank"/>
    <property type="match status" value="1"/>
</dbReference>
<accession>A0AA88AMW2</accession>
<evidence type="ECO:0000259" key="9">
    <source>
        <dbReference type="Pfam" id="PF13962"/>
    </source>
</evidence>